<dbReference type="NCBIfam" id="TIGR00090">
    <property type="entry name" value="rsfS_iojap_ybeB"/>
    <property type="match status" value="1"/>
</dbReference>
<dbReference type="GO" id="GO:0017148">
    <property type="term" value="P:negative regulation of translation"/>
    <property type="evidence" value="ECO:0007669"/>
    <property type="project" value="UniProtKB-UniRule"/>
</dbReference>
<accession>A0A5N5RN40</accession>
<dbReference type="Proteomes" id="UP000326336">
    <property type="component" value="Unassembled WGS sequence"/>
</dbReference>
<dbReference type="RefSeq" id="WP_151915836.1">
    <property type="nucleotide sequence ID" value="NZ_RQSP01000001.1"/>
</dbReference>
<dbReference type="GO" id="GO:0043023">
    <property type="term" value="F:ribosomal large subunit binding"/>
    <property type="evidence" value="ECO:0007669"/>
    <property type="project" value="TreeGrafter"/>
</dbReference>
<dbReference type="InterPro" id="IPR043519">
    <property type="entry name" value="NT_sf"/>
</dbReference>
<evidence type="ECO:0000256" key="3">
    <source>
        <dbReference type="SAM" id="MobiDB-lite"/>
    </source>
</evidence>
<dbReference type="OrthoDB" id="9793681at2"/>
<feature type="compositionally biased region" description="Low complexity" evidence="3">
    <location>
        <begin position="141"/>
        <end position="155"/>
    </location>
</feature>
<evidence type="ECO:0000313" key="4">
    <source>
        <dbReference type="EMBL" id="KAB5608746.1"/>
    </source>
</evidence>
<evidence type="ECO:0000256" key="2">
    <source>
        <dbReference type="HAMAP-Rule" id="MF_01477"/>
    </source>
</evidence>
<dbReference type="PANTHER" id="PTHR21043">
    <property type="entry name" value="IOJAP SUPERFAMILY ORTHOLOG"/>
    <property type="match status" value="1"/>
</dbReference>
<evidence type="ECO:0000256" key="1">
    <source>
        <dbReference type="ARBA" id="ARBA00010574"/>
    </source>
</evidence>
<dbReference type="HAMAP" id="MF_01477">
    <property type="entry name" value="Iojap_RsfS"/>
    <property type="match status" value="1"/>
</dbReference>
<comment type="function">
    <text evidence="2">Functions as a ribosomal silencing factor. Interacts with ribosomal protein uL14 (rplN), blocking formation of intersubunit bridge B8. Prevents association of the 30S and 50S ribosomal subunits and the formation of functional ribosomes, thus repressing translation.</text>
</comment>
<name>A0A5N5RN40_9BIFI</name>
<keyword evidence="2" id="KW-0963">Cytoplasm</keyword>
<comment type="subunit">
    <text evidence="2">Interacts with ribosomal protein uL14 (rplN).</text>
</comment>
<organism evidence="4 5">
    <name type="scientific">Bifidobacterium jacchi</name>
    <dbReference type="NCBI Taxonomy" id="2490545"/>
    <lineage>
        <taxon>Bacteria</taxon>
        <taxon>Bacillati</taxon>
        <taxon>Actinomycetota</taxon>
        <taxon>Actinomycetes</taxon>
        <taxon>Bifidobacteriales</taxon>
        <taxon>Bifidobacteriaceae</taxon>
        <taxon>Bifidobacterium</taxon>
    </lineage>
</organism>
<dbReference type="Pfam" id="PF02410">
    <property type="entry name" value="RsfS"/>
    <property type="match status" value="1"/>
</dbReference>
<dbReference type="EMBL" id="RQSP01000001">
    <property type="protein sequence ID" value="KAB5608746.1"/>
    <property type="molecule type" value="Genomic_DNA"/>
</dbReference>
<comment type="caution">
    <text evidence="4">The sequence shown here is derived from an EMBL/GenBank/DDBJ whole genome shotgun (WGS) entry which is preliminary data.</text>
</comment>
<dbReference type="AlphaFoldDB" id="A0A5N5RN40"/>
<reference evidence="4 5" key="1">
    <citation type="journal article" date="2019" name="Int. J. Syst. Evol. Microbiol.">
        <title>Bifidobacterium jacchi sp. nov., isolated from the faeces of a baby common marmoset (Callithrix jacchus).</title>
        <authorList>
            <person name="Modesto M."/>
            <person name="Watanabe K."/>
            <person name="Arita M."/>
            <person name="Satti M."/>
            <person name="Oki K."/>
            <person name="Sciavilla P."/>
            <person name="Patavino C."/>
            <person name="Camma C."/>
            <person name="Michelini S."/>
            <person name="Sgorbati B."/>
            <person name="Mattarelli P."/>
        </authorList>
    </citation>
    <scope>NUCLEOTIDE SEQUENCE [LARGE SCALE GENOMIC DNA]</scope>
    <source>
        <strain evidence="4 5">MRM 9.3</strain>
    </source>
</reference>
<proteinExistence type="inferred from homology"/>
<keyword evidence="2" id="KW-0678">Repressor</keyword>
<dbReference type="InterPro" id="IPR004394">
    <property type="entry name" value="Iojap/RsfS/C7orf30"/>
</dbReference>
<protein>
    <recommendedName>
        <fullName evidence="2">Ribosomal silencing factor RsfS</fullName>
    </recommendedName>
</protein>
<dbReference type="GO" id="GO:0090071">
    <property type="term" value="P:negative regulation of ribosome biogenesis"/>
    <property type="evidence" value="ECO:0007669"/>
    <property type="project" value="UniProtKB-UniRule"/>
</dbReference>
<feature type="region of interest" description="Disordered" evidence="3">
    <location>
        <begin position="120"/>
        <end position="155"/>
    </location>
</feature>
<keyword evidence="5" id="KW-1185">Reference proteome</keyword>
<dbReference type="GO" id="GO:0042256">
    <property type="term" value="P:cytosolic ribosome assembly"/>
    <property type="evidence" value="ECO:0007669"/>
    <property type="project" value="UniProtKB-UniRule"/>
</dbReference>
<gene>
    <name evidence="2 4" type="primary">rsfS</name>
    <name evidence="4" type="ORF">EHS19_00485</name>
</gene>
<keyword evidence="2" id="KW-0810">Translation regulation</keyword>
<evidence type="ECO:0000313" key="5">
    <source>
        <dbReference type="Proteomes" id="UP000326336"/>
    </source>
</evidence>
<comment type="subcellular location">
    <subcellularLocation>
        <location evidence="2">Cytoplasm</location>
    </subcellularLocation>
</comment>
<sequence>MPALQSSIDAIRIAAAAADRMKATDIIAFDVTEPLAITDIMMIATALNERQVLAVAEEIEKDLYLKCDRRQPRSREGLTEGQWVLLDYGDFIIHVMHRESRDFYGLERLWKDCPTIDLELAHPEPSATESGDAAANDDTDPTAQQSVSVESPVQS</sequence>
<comment type="similarity">
    <text evidence="1 2">Belongs to the Iojap/RsfS family.</text>
</comment>
<dbReference type="SUPFAM" id="SSF81301">
    <property type="entry name" value="Nucleotidyltransferase"/>
    <property type="match status" value="1"/>
</dbReference>
<dbReference type="PANTHER" id="PTHR21043:SF0">
    <property type="entry name" value="MITOCHONDRIAL ASSEMBLY OF RIBOSOMAL LARGE SUBUNIT PROTEIN 1"/>
    <property type="match status" value="1"/>
</dbReference>
<dbReference type="GO" id="GO:0005737">
    <property type="term" value="C:cytoplasm"/>
    <property type="evidence" value="ECO:0007669"/>
    <property type="project" value="UniProtKB-SubCell"/>
</dbReference>
<dbReference type="Gene3D" id="3.30.460.10">
    <property type="entry name" value="Beta Polymerase, domain 2"/>
    <property type="match status" value="1"/>
</dbReference>